<dbReference type="Proteomes" id="UP000664288">
    <property type="component" value="Unassembled WGS sequence"/>
</dbReference>
<sequence length="296" mass="31905">MSRRIVDIHPHVIASDTARYPMAPVGGNQSNWSADRPVSWQQLLADMEEAGVDQAAIVQASTCYGHDNSYVTDAVAAEPGRFTAVGSVDVLADDAVERIRHWQARGMTGLRLFTTGSTMPGQATWFADRRTDPVWDYAQEAGLPVCMQMTQDGLSDLEGVLRRFPKVTIILDHLARPDLSGGPDFPKAAKLFDFAGHPTVHLKLTVRAFEALAAAKARPEPFFERLVEAYGADRIAWGSNHPASAGGLKALLATAEAGLAFLPSQTLDMIFGGTALKLYPVLAAEAGRRQEVAAHG</sequence>
<feature type="domain" description="Amidohydrolase-related" evidence="2">
    <location>
        <begin position="6"/>
        <end position="280"/>
    </location>
</feature>
<evidence type="ECO:0000256" key="1">
    <source>
        <dbReference type="ARBA" id="ARBA00023239"/>
    </source>
</evidence>
<evidence type="ECO:0000259" key="2">
    <source>
        <dbReference type="Pfam" id="PF04909"/>
    </source>
</evidence>
<dbReference type="InterPro" id="IPR032466">
    <property type="entry name" value="Metal_Hydrolase"/>
</dbReference>
<comment type="caution">
    <text evidence="3">The sequence shown here is derived from an EMBL/GenBank/DDBJ whole genome shotgun (WGS) entry which is preliminary data.</text>
</comment>
<keyword evidence="4" id="KW-1185">Reference proteome</keyword>
<reference evidence="3 4" key="1">
    <citation type="submission" date="2021-03" db="EMBL/GenBank/DDBJ databases">
        <title>Whole genome sequence of Jiella sp. MQZ13P-4.</title>
        <authorList>
            <person name="Tuo L."/>
        </authorList>
    </citation>
    <scope>NUCLEOTIDE SEQUENCE [LARGE SCALE GENOMIC DNA]</scope>
    <source>
        <strain evidence="3 4">MQZ13P-4</strain>
    </source>
</reference>
<proteinExistence type="predicted"/>
<gene>
    <name evidence="3" type="ORF">J1C47_04275</name>
</gene>
<name>A0ABS3J129_9HYPH</name>
<protein>
    <submittedName>
        <fullName evidence="3">Amidohydrolase</fullName>
    </submittedName>
</protein>
<keyword evidence="1" id="KW-0456">Lyase</keyword>
<dbReference type="SUPFAM" id="SSF51556">
    <property type="entry name" value="Metallo-dependent hydrolases"/>
    <property type="match status" value="1"/>
</dbReference>
<dbReference type="Pfam" id="PF04909">
    <property type="entry name" value="Amidohydro_2"/>
    <property type="match status" value="1"/>
</dbReference>
<dbReference type="InterPro" id="IPR006680">
    <property type="entry name" value="Amidohydro-rel"/>
</dbReference>
<organism evidence="3 4">
    <name type="scientific">Jiella sonneratiae</name>
    <dbReference type="NCBI Taxonomy" id="2816856"/>
    <lineage>
        <taxon>Bacteria</taxon>
        <taxon>Pseudomonadati</taxon>
        <taxon>Pseudomonadota</taxon>
        <taxon>Alphaproteobacteria</taxon>
        <taxon>Hyphomicrobiales</taxon>
        <taxon>Aurantimonadaceae</taxon>
        <taxon>Jiella</taxon>
    </lineage>
</organism>
<evidence type="ECO:0000313" key="4">
    <source>
        <dbReference type="Proteomes" id="UP000664288"/>
    </source>
</evidence>
<evidence type="ECO:0000313" key="3">
    <source>
        <dbReference type="EMBL" id="MBO0902845.1"/>
    </source>
</evidence>
<dbReference type="EMBL" id="JAFMPY010000004">
    <property type="protein sequence ID" value="MBO0902845.1"/>
    <property type="molecule type" value="Genomic_DNA"/>
</dbReference>
<dbReference type="PANTHER" id="PTHR21240">
    <property type="entry name" value="2-AMINO-3-CARBOXYLMUCONATE-6-SEMIALDEHYDE DECARBOXYLASE"/>
    <property type="match status" value="1"/>
</dbReference>
<dbReference type="Gene3D" id="3.20.20.140">
    <property type="entry name" value="Metal-dependent hydrolases"/>
    <property type="match status" value="1"/>
</dbReference>
<dbReference type="RefSeq" id="WP_207349495.1">
    <property type="nucleotide sequence ID" value="NZ_JAFMPY010000004.1"/>
</dbReference>
<accession>A0ABS3J129</accession>
<dbReference type="InterPro" id="IPR032465">
    <property type="entry name" value="ACMSD"/>
</dbReference>